<evidence type="ECO:0008006" key="5">
    <source>
        <dbReference type="Google" id="ProtNLM"/>
    </source>
</evidence>
<evidence type="ECO:0000256" key="1">
    <source>
        <dbReference type="SAM" id="Coils"/>
    </source>
</evidence>
<keyword evidence="1" id="KW-0175">Coiled coil</keyword>
<feature type="compositionally biased region" description="Basic and acidic residues" evidence="2">
    <location>
        <begin position="222"/>
        <end position="237"/>
    </location>
</feature>
<protein>
    <recommendedName>
        <fullName evidence="5">Flotillin-like</fullName>
    </recommendedName>
</protein>
<comment type="caution">
    <text evidence="3">The sequence shown here is derived from an EMBL/GenBank/DDBJ whole genome shotgun (WGS) entry which is preliminary data.</text>
</comment>
<proteinExistence type="predicted"/>
<evidence type="ECO:0000313" key="4">
    <source>
        <dbReference type="Proteomes" id="UP001604336"/>
    </source>
</evidence>
<dbReference type="AlphaFoldDB" id="A0ABD1SZ95"/>
<evidence type="ECO:0000256" key="2">
    <source>
        <dbReference type="SAM" id="MobiDB-lite"/>
    </source>
</evidence>
<gene>
    <name evidence="3" type="ORF">Adt_21416</name>
</gene>
<evidence type="ECO:0000313" key="3">
    <source>
        <dbReference type="EMBL" id="KAL2505795.1"/>
    </source>
</evidence>
<feature type="region of interest" description="Disordered" evidence="2">
    <location>
        <begin position="222"/>
        <end position="245"/>
    </location>
</feature>
<dbReference type="EMBL" id="JBFOLK010000006">
    <property type="protein sequence ID" value="KAL2505795.1"/>
    <property type="molecule type" value="Genomic_DNA"/>
</dbReference>
<dbReference type="Proteomes" id="UP001604336">
    <property type="component" value="Unassembled WGS sequence"/>
</dbReference>
<accession>A0ABD1SZ95</accession>
<sequence>MEMLPDHPSIVAVSVYKYWTSSWEKVAEEATVLERLQLVEVNLVRGLVLAKDIFSAFASFDAEDSKSKKLAKDLKVRSLEKVQLESDKIALQFKLELVVSKETDMKAKYEIELKAAKECLKQDGTVVAETVLATANSSLEATAADNERSLTATKLELEKIKVERADAKARAVEAYQEAFVDTPKYQDLAQCLMTVGEEQLVEQIMEAHLEWDLSFLREAPVEAHMSEADPDDIRGGDEGPSCADP</sequence>
<reference evidence="4" key="1">
    <citation type="submission" date="2024-07" db="EMBL/GenBank/DDBJ databases">
        <title>Two chromosome-level genome assemblies of Korean endemic species Abeliophyllum distichum and Forsythia ovata (Oleaceae).</title>
        <authorList>
            <person name="Jang H."/>
        </authorList>
    </citation>
    <scope>NUCLEOTIDE SEQUENCE [LARGE SCALE GENOMIC DNA]</scope>
</reference>
<feature type="coiled-coil region" evidence="1">
    <location>
        <begin position="150"/>
        <end position="177"/>
    </location>
</feature>
<name>A0ABD1SZ95_9LAMI</name>
<organism evidence="3 4">
    <name type="scientific">Abeliophyllum distichum</name>
    <dbReference type="NCBI Taxonomy" id="126358"/>
    <lineage>
        <taxon>Eukaryota</taxon>
        <taxon>Viridiplantae</taxon>
        <taxon>Streptophyta</taxon>
        <taxon>Embryophyta</taxon>
        <taxon>Tracheophyta</taxon>
        <taxon>Spermatophyta</taxon>
        <taxon>Magnoliopsida</taxon>
        <taxon>eudicotyledons</taxon>
        <taxon>Gunneridae</taxon>
        <taxon>Pentapetalae</taxon>
        <taxon>asterids</taxon>
        <taxon>lamiids</taxon>
        <taxon>Lamiales</taxon>
        <taxon>Oleaceae</taxon>
        <taxon>Forsythieae</taxon>
        <taxon>Abeliophyllum</taxon>
    </lineage>
</organism>
<keyword evidence="4" id="KW-1185">Reference proteome</keyword>